<dbReference type="EMBL" id="MGAF01000014">
    <property type="protein sequence ID" value="OGK41955.1"/>
    <property type="molecule type" value="Genomic_DNA"/>
</dbReference>
<dbReference type="Pfam" id="PF11799">
    <property type="entry name" value="IMS_C"/>
    <property type="match status" value="1"/>
</dbReference>
<dbReference type="InterPro" id="IPR050116">
    <property type="entry name" value="DNA_polymerase-Y"/>
</dbReference>
<organism evidence="3 4">
    <name type="scientific">Candidatus Roizmanbacteria bacterium RIFCSPLOWO2_01_FULL_35_13</name>
    <dbReference type="NCBI Taxonomy" id="1802055"/>
    <lineage>
        <taxon>Bacteria</taxon>
        <taxon>Candidatus Roizmaniibacteriota</taxon>
    </lineage>
</organism>
<name>A0A1F7IF19_9BACT</name>
<dbReference type="PANTHER" id="PTHR11076:SF35">
    <property type="entry name" value="DNA REPAIR PROTEIN HOMOLOG YOBH"/>
    <property type="match status" value="1"/>
</dbReference>
<gene>
    <name evidence="3" type="ORF">A3A74_04630</name>
</gene>
<evidence type="ECO:0000259" key="2">
    <source>
        <dbReference type="PROSITE" id="PS50173"/>
    </source>
</evidence>
<comment type="caution">
    <text evidence="3">The sequence shown here is derived from an EMBL/GenBank/DDBJ whole genome shotgun (WGS) entry which is preliminary data.</text>
</comment>
<dbReference type="InterPro" id="IPR036775">
    <property type="entry name" value="DNA_pol_Y-fam_lit_finger_sf"/>
</dbReference>
<dbReference type="Pfam" id="PF00817">
    <property type="entry name" value="IMS"/>
    <property type="match status" value="1"/>
</dbReference>
<evidence type="ECO:0000313" key="4">
    <source>
        <dbReference type="Proteomes" id="UP000179270"/>
    </source>
</evidence>
<dbReference type="InterPro" id="IPR017961">
    <property type="entry name" value="DNA_pol_Y-fam_little_finger"/>
</dbReference>
<reference evidence="3 4" key="1">
    <citation type="journal article" date="2016" name="Nat. Commun.">
        <title>Thousands of microbial genomes shed light on interconnected biogeochemical processes in an aquifer system.</title>
        <authorList>
            <person name="Anantharaman K."/>
            <person name="Brown C.T."/>
            <person name="Hug L.A."/>
            <person name="Sharon I."/>
            <person name="Castelle C.J."/>
            <person name="Probst A.J."/>
            <person name="Thomas B.C."/>
            <person name="Singh A."/>
            <person name="Wilkins M.J."/>
            <person name="Karaoz U."/>
            <person name="Brodie E.L."/>
            <person name="Williams K.H."/>
            <person name="Hubbard S.S."/>
            <person name="Banfield J.F."/>
        </authorList>
    </citation>
    <scope>NUCLEOTIDE SEQUENCE [LARGE SCALE GENOMIC DNA]</scope>
</reference>
<dbReference type="GO" id="GO:0003684">
    <property type="term" value="F:damaged DNA binding"/>
    <property type="evidence" value="ECO:0007669"/>
    <property type="project" value="InterPro"/>
</dbReference>
<feature type="domain" description="UmuC" evidence="2">
    <location>
        <begin position="1"/>
        <end position="172"/>
    </location>
</feature>
<dbReference type="GO" id="GO:0042276">
    <property type="term" value="P:error-prone translesion synthesis"/>
    <property type="evidence" value="ECO:0007669"/>
    <property type="project" value="TreeGrafter"/>
</dbReference>
<dbReference type="Gene3D" id="3.30.1490.100">
    <property type="entry name" value="DNA polymerase, Y-family, little finger domain"/>
    <property type="match status" value="1"/>
</dbReference>
<evidence type="ECO:0000313" key="3">
    <source>
        <dbReference type="EMBL" id="OGK41955.1"/>
    </source>
</evidence>
<dbReference type="AlphaFoldDB" id="A0A1F7IF19"/>
<dbReference type="Gene3D" id="3.40.1170.60">
    <property type="match status" value="1"/>
</dbReference>
<evidence type="ECO:0000256" key="1">
    <source>
        <dbReference type="ARBA" id="ARBA00010945"/>
    </source>
</evidence>
<dbReference type="SUPFAM" id="SSF100879">
    <property type="entry name" value="Lesion bypass DNA polymerase (Y-family), little finger domain"/>
    <property type="match status" value="1"/>
</dbReference>
<dbReference type="GO" id="GO:0005829">
    <property type="term" value="C:cytosol"/>
    <property type="evidence" value="ECO:0007669"/>
    <property type="project" value="TreeGrafter"/>
</dbReference>
<dbReference type="Proteomes" id="UP000179270">
    <property type="component" value="Unassembled WGS sequence"/>
</dbReference>
<dbReference type="InterPro" id="IPR001126">
    <property type="entry name" value="UmuC"/>
</dbReference>
<proteinExistence type="inferred from homology"/>
<dbReference type="SUPFAM" id="SSF56672">
    <property type="entry name" value="DNA/RNA polymerases"/>
    <property type="match status" value="1"/>
</dbReference>
<comment type="similarity">
    <text evidence="1">Belongs to the DNA polymerase type-Y family.</text>
</comment>
<dbReference type="PROSITE" id="PS50173">
    <property type="entry name" value="UMUC"/>
    <property type="match status" value="1"/>
</dbReference>
<protein>
    <recommendedName>
        <fullName evidence="2">UmuC domain-containing protein</fullName>
    </recommendedName>
</protein>
<dbReference type="InterPro" id="IPR043128">
    <property type="entry name" value="Rev_trsase/Diguanyl_cyclase"/>
</dbReference>
<sequence>MQQAFPHLRGKPLAVAAYNSPRGCILAPSIEAKRFGIKTGMRVMEGKHLYKDLIIRTTDVQLVRDVHVRLKRITRDYSTIVSPKSIDEVVIDFNPVQIVIRRPLTEIASEIKARIKKEIGEWIVCSVGIGTNRFLAKTAAGLHKPNGLDVINHQNIRHIYSKLKLVDLNGINHRYQARLNINGIFTPLQLLDAPLDLLKKQVFQSITGFYWYRRIRGYEIDNVEFLRKSYGQDYALGKQTSDPEELSRILMKLCEKMGRRLRRSSKAANGIHIAILYNDYSFWHRQSLMNQPMYATRDLYRGAQLVFNQQPYKKVVAKLSVACYDLIPSAKSQLSLFDEGDDKLRKVSDAMDSINNKYGEFSITPALMIGLDNTVIDRIAFGAVKELEDLYLK</sequence>
<dbReference type="InterPro" id="IPR043502">
    <property type="entry name" value="DNA/RNA_pol_sf"/>
</dbReference>
<dbReference type="GO" id="GO:0006281">
    <property type="term" value="P:DNA repair"/>
    <property type="evidence" value="ECO:0007669"/>
    <property type="project" value="InterPro"/>
</dbReference>
<dbReference type="GO" id="GO:0009432">
    <property type="term" value="P:SOS response"/>
    <property type="evidence" value="ECO:0007669"/>
    <property type="project" value="TreeGrafter"/>
</dbReference>
<accession>A0A1F7IF19</accession>
<dbReference type="GO" id="GO:0003887">
    <property type="term" value="F:DNA-directed DNA polymerase activity"/>
    <property type="evidence" value="ECO:0007669"/>
    <property type="project" value="TreeGrafter"/>
</dbReference>
<dbReference type="PANTHER" id="PTHR11076">
    <property type="entry name" value="DNA REPAIR POLYMERASE UMUC / TRANSFERASE FAMILY MEMBER"/>
    <property type="match status" value="1"/>
</dbReference>
<dbReference type="STRING" id="1802055.A3A74_04630"/>
<dbReference type="Gene3D" id="3.30.70.270">
    <property type="match status" value="1"/>
</dbReference>